<dbReference type="RefSeq" id="WP_028917135.1">
    <property type="nucleotide sequence ID" value="NZ_VICD02000176.1"/>
</dbReference>
<sequence>MTSRRPPLSLCRWLMLAALALSVVLQPVLGSVSELHELSHGAASVHDISETGAPDEEGNAAGTLHVMHHLAHCCGHVVPTPAAPLVLPRISHSEPTNLTDSRLVPSGRWLAPFRPPISA</sequence>
<dbReference type="EMBL" id="VICD02000176">
    <property type="protein sequence ID" value="KAB8185682.1"/>
    <property type="molecule type" value="Genomic_DNA"/>
</dbReference>
<accession>A0A508ASI1</accession>
<dbReference type="AlphaFoldDB" id="A0A508ASI1"/>
<name>A0A508ASI1_9GAMM</name>
<proteinExistence type="predicted"/>
<evidence type="ECO:0000313" key="1">
    <source>
        <dbReference type="EMBL" id="KAB8185682.1"/>
    </source>
</evidence>
<organism evidence="1 2">
    <name type="scientific">Marilutibacter maris</name>
    <dbReference type="NCBI Taxonomy" id="1605891"/>
    <lineage>
        <taxon>Bacteria</taxon>
        <taxon>Pseudomonadati</taxon>
        <taxon>Pseudomonadota</taxon>
        <taxon>Gammaproteobacteria</taxon>
        <taxon>Lysobacterales</taxon>
        <taxon>Lysobacteraceae</taxon>
        <taxon>Marilutibacter</taxon>
    </lineage>
</organism>
<reference evidence="1 2" key="1">
    <citation type="submission" date="2019-10" db="EMBL/GenBank/DDBJ databases">
        <title>Lysobacter alkalisoli sp. nov., isolated from saline-alkaline soil.</title>
        <authorList>
            <person name="Sun J.-Q."/>
        </authorList>
    </citation>
    <scope>NUCLEOTIDE SEQUENCE [LARGE SCALE GENOMIC DNA]</scope>
    <source>
        <strain evidence="1 2">KCTC 42381</strain>
    </source>
</reference>
<dbReference type="Proteomes" id="UP000320431">
    <property type="component" value="Unassembled WGS sequence"/>
</dbReference>
<comment type="caution">
    <text evidence="1">The sequence shown here is derived from an EMBL/GenBank/DDBJ whole genome shotgun (WGS) entry which is preliminary data.</text>
</comment>
<evidence type="ECO:0000313" key="2">
    <source>
        <dbReference type="Proteomes" id="UP000320431"/>
    </source>
</evidence>
<protein>
    <submittedName>
        <fullName evidence="1">Uncharacterized protein</fullName>
    </submittedName>
</protein>
<gene>
    <name evidence="1" type="ORF">FKV24_010620</name>
</gene>